<reference evidence="2" key="1">
    <citation type="journal article" date="2019" name="Sci. Rep.">
        <title>Draft genome of Tanacetum cinerariifolium, the natural source of mosquito coil.</title>
        <authorList>
            <person name="Yamashiro T."/>
            <person name="Shiraishi A."/>
            <person name="Satake H."/>
            <person name="Nakayama K."/>
        </authorList>
    </citation>
    <scope>NUCLEOTIDE SEQUENCE</scope>
</reference>
<dbReference type="PANTHER" id="PTHR48475">
    <property type="entry name" value="RIBONUCLEASE H"/>
    <property type="match status" value="1"/>
</dbReference>
<feature type="domain" description="RNase H type-1" evidence="1">
    <location>
        <begin position="89"/>
        <end position="219"/>
    </location>
</feature>
<dbReference type="Gene3D" id="3.30.420.10">
    <property type="entry name" value="Ribonuclease H-like superfamily/Ribonuclease H"/>
    <property type="match status" value="1"/>
</dbReference>
<accession>A0A6L2KT14</accession>
<evidence type="ECO:0000259" key="1">
    <source>
        <dbReference type="PROSITE" id="PS50879"/>
    </source>
</evidence>
<dbReference type="CDD" id="cd09279">
    <property type="entry name" value="RNase_HI_like"/>
    <property type="match status" value="1"/>
</dbReference>
<dbReference type="GO" id="GO:0003676">
    <property type="term" value="F:nucleic acid binding"/>
    <property type="evidence" value="ECO:0007669"/>
    <property type="project" value="InterPro"/>
</dbReference>
<dbReference type="InterPro" id="IPR002156">
    <property type="entry name" value="RNaseH_domain"/>
</dbReference>
<dbReference type="InterPro" id="IPR036397">
    <property type="entry name" value="RNaseH_sf"/>
</dbReference>
<dbReference type="PANTHER" id="PTHR48475:SF2">
    <property type="entry name" value="RIBONUCLEASE H"/>
    <property type="match status" value="1"/>
</dbReference>
<dbReference type="InterPro" id="IPR043128">
    <property type="entry name" value="Rev_trsase/Diguanyl_cyclase"/>
</dbReference>
<dbReference type="AlphaFoldDB" id="A0A6L2KT14"/>
<dbReference type="GO" id="GO:0004523">
    <property type="term" value="F:RNA-DNA hybrid ribonuclease activity"/>
    <property type="evidence" value="ECO:0007669"/>
    <property type="project" value="InterPro"/>
</dbReference>
<evidence type="ECO:0000313" key="2">
    <source>
        <dbReference type="EMBL" id="GEU51034.1"/>
    </source>
</evidence>
<organism evidence="2">
    <name type="scientific">Tanacetum cinerariifolium</name>
    <name type="common">Dalmatian daisy</name>
    <name type="synonym">Chrysanthemum cinerariifolium</name>
    <dbReference type="NCBI Taxonomy" id="118510"/>
    <lineage>
        <taxon>Eukaryota</taxon>
        <taxon>Viridiplantae</taxon>
        <taxon>Streptophyta</taxon>
        <taxon>Embryophyta</taxon>
        <taxon>Tracheophyta</taxon>
        <taxon>Spermatophyta</taxon>
        <taxon>Magnoliopsida</taxon>
        <taxon>eudicotyledons</taxon>
        <taxon>Gunneridae</taxon>
        <taxon>Pentapetalae</taxon>
        <taxon>asterids</taxon>
        <taxon>campanulids</taxon>
        <taxon>Asterales</taxon>
        <taxon>Asteraceae</taxon>
        <taxon>Asteroideae</taxon>
        <taxon>Anthemideae</taxon>
        <taxon>Anthemidinae</taxon>
        <taxon>Tanacetum</taxon>
    </lineage>
</organism>
<protein>
    <submittedName>
        <fullName evidence="2">Putative ribonuclease H-like domain-containing protein</fullName>
    </submittedName>
</protein>
<name>A0A6L2KT14_TANCI</name>
<dbReference type="Gene3D" id="3.30.70.270">
    <property type="match status" value="1"/>
</dbReference>
<dbReference type="SUPFAM" id="SSF56672">
    <property type="entry name" value="DNA/RNA polymerases"/>
    <property type="match status" value="1"/>
</dbReference>
<comment type="caution">
    <text evidence="2">The sequence shown here is derived from an EMBL/GenBank/DDBJ whole genome shotgun (WGS) entry which is preliminary data.</text>
</comment>
<dbReference type="InterPro" id="IPR043502">
    <property type="entry name" value="DNA/RNA_pol_sf"/>
</dbReference>
<proteinExistence type="predicted"/>
<sequence length="240" mass="26796">MVIKSKTEQEMIIDIAETFDNLRRINMKLNPKKCSFGVEEGKFLGYIVTSEGIRANPKKMKAVLADFINEIPIGVKHVEICISTDEEAIMEEWTLYTDGASSLKGVGAGLVLIDPAGVEYTYAIRRLNFPNTNNEAEYEALLARLLIAQKMKVRPLKVKVDSKLVACQLNGEFVASSEGMPKYLTKSREHVTLFKKFSIENIPRNQNQKAGVLSKMALVAFNNLTKEVLLEVLNAKLVDA</sequence>
<dbReference type="EMBL" id="BKCJ010002804">
    <property type="protein sequence ID" value="GEU51034.1"/>
    <property type="molecule type" value="Genomic_DNA"/>
</dbReference>
<dbReference type="Pfam" id="PF13456">
    <property type="entry name" value="RVT_3"/>
    <property type="match status" value="1"/>
</dbReference>
<gene>
    <name evidence="2" type="ORF">Tci_023012</name>
</gene>
<dbReference type="PROSITE" id="PS50879">
    <property type="entry name" value="RNASE_H_1"/>
    <property type="match status" value="1"/>
</dbReference>